<name>A0ABT6LM39_9ACTN</name>
<accession>A0ABT6LM39</accession>
<organism evidence="2 3">
    <name type="scientific">Streptomyces pseudovenezuelae</name>
    <dbReference type="NCBI Taxonomy" id="67350"/>
    <lineage>
        <taxon>Bacteria</taxon>
        <taxon>Bacillati</taxon>
        <taxon>Actinomycetota</taxon>
        <taxon>Actinomycetes</taxon>
        <taxon>Kitasatosporales</taxon>
        <taxon>Streptomycetaceae</taxon>
        <taxon>Streptomyces</taxon>
        <taxon>Streptomyces aurantiacus group</taxon>
    </lineage>
</organism>
<evidence type="ECO:0000313" key="2">
    <source>
        <dbReference type="EMBL" id="MDH6217366.1"/>
    </source>
</evidence>
<feature type="compositionally biased region" description="Basic and acidic residues" evidence="1">
    <location>
        <begin position="1"/>
        <end position="17"/>
    </location>
</feature>
<sequence>MADRKHDEILLHRDPVKGKYPAPGRYKRGQSVPVPESVGVTLDLTVDTLLDGDD</sequence>
<reference evidence="2 3" key="1">
    <citation type="submission" date="2023-04" db="EMBL/GenBank/DDBJ databases">
        <title>Forest soil microbial communities from Buena Vista Peninsula, Colon Province, Panama.</title>
        <authorList>
            <person name="Bouskill N."/>
        </authorList>
    </citation>
    <scope>NUCLEOTIDE SEQUENCE [LARGE SCALE GENOMIC DNA]</scope>
    <source>
        <strain evidence="2 3">GGS1</strain>
    </source>
</reference>
<proteinExistence type="predicted"/>
<evidence type="ECO:0000256" key="1">
    <source>
        <dbReference type="SAM" id="MobiDB-lite"/>
    </source>
</evidence>
<dbReference type="Proteomes" id="UP001160499">
    <property type="component" value="Unassembled WGS sequence"/>
</dbReference>
<protein>
    <recommendedName>
        <fullName evidence="4">Transposase</fullName>
    </recommendedName>
</protein>
<feature type="region of interest" description="Disordered" evidence="1">
    <location>
        <begin position="1"/>
        <end position="33"/>
    </location>
</feature>
<comment type="caution">
    <text evidence="2">The sequence shown here is derived from an EMBL/GenBank/DDBJ whole genome shotgun (WGS) entry which is preliminary data.</text>
</comment>
<gene>
    <name evidence="2" type="ORF">M2283_004694</name>
</gene>
<evidence type="ECO:0008006" key="4">
    <source>
        <dbReference type="Google" id="ProtNLM"/>
    </source>
</evidence>
<keyword evidence="3" id="KW-1185">Reference proteome</keyword>
<dbReference type="EMBL" id="JARXVH010000007">
    <property type="protein sequence ID" value="MDH6217366.1"/>
    <property type="molecule type" value="Genomic_DNA"/>
</dbReference>
<evidence type="ECO:0000313" key="3">
    <source>
        <dbReference type="Proteomes" id="UP001160499"/>
    </source>
</evidence>